<dbReference type="InterPro" id="IPR051313">
    <property type="entry name" value="Bact_iron-sidero_bind"/>
</dbReference>
<dbReference type="Proteomes" id="UP001139522">
    <property type="component" value="Unassembled WGS sequence"/>
</dbReference>
<dbReference type="Gene3D" id="3.40.50.1980">
    <property type="entry name" value="Nitrogenase molybdenum iron protein domain"/>
    <property type="match status" value="2"/>
</dbReference>
<gene>
    <name evidence="8" type="ORF">M3I01_017630</name>
</gene>
<evidence type="ECO:0000313" key="8">
    <source>
        <dbReference type="EMBL" id="MDE8604683.1"/>
    </source>
</evidence>
<evidence type="ECO:0000259" key="7">
    <source>
        <dbReference type="PROSITE" id="PS50983"/>
    </source>
</evidence>
<comment type="caution">
    <text evidence="8">The sequence shown here is derived from an EMBL/GenBank/DDBJ whole genome shotgun (WGS) entry which is preliminary data.</text>
</comment>
<dbReference type="PROSITE" id="PS50983">
    <property type="entry name" value="FE_B12_PBP"/>
    <property type="match status" value="1"/>
</dbReference>
<protein>
    <submittedName>
        <fullName evidence="8">Iron-siderophore ABC transporter substrate-binding protein</fullName>
    </submittedName>
</protein>
<dbReference type="SUPFAM" id="SSF53807">
    <property type="entry name" value="Helical backbone' metal receptor"/>
    <property type="match status" value="1"/>
</dbReference>
<evidence type="ECO:0000256" key="6">
    <source>
        <dbReference type="SAM" id="SignalP"/>
    </source>
</evidence>
<evidence type="ECO:0000313" key="9">
    <source>
        <dbReference type="Proteomes" id="UP001139522"/>
    </source>
</evidence>
<dbReference type="PANTHER" id="PTHR30532:SF1">
    <property type="entry name" value="IRON(3+)-HYDROXAMATE-BINDING PROTEIN FHUD"/>
    <property type="match status" value="1"/>
</dbReference>
<comment type="subcellular location">
    <subcellularLocation>
        <location evidence="1">Cell envelope</location>
    </subcellularLocation>
</comment>
<keyword evidence="4" id="KW-0410">Iron transport</keyword>
<dbReference type="PRINTS" id="PR01715">
    <property type="entry name" value="FERRIBNDNGPP"/>
</dbReference>
<feature type="signal peptide" evidence="6">
    <location>
        <begin position="1"/>
        <end position="28"/>
    </location>
</feature>
<keyword evidence="4" id="KW-0406">Ion transport</keyword>
<sequence>MLALTSTKTFFTTILLLASFCFSSLGYGDTNHQDNSLDPFVNKTPKRVAALGWELVESVIELGVTPIAISDIKGYTEWVRVPNIPAATQDIGDRAEPNLEKLAQLKPDVILINLAQKDIQAKLERIAPVVFFDNYRADHNNAEQADKAFLKLATLLNKEEQAKAKLAQRETRFLELQKRLERAFPNGLPDVVTMRFANTTSAYVYGGNSMPQYALEKLGIKNPMTIENSQWGLAQKRLTFLRSVNQGVVLYFQPFHQEEKLAKSPLWQAMPFVKQNKVASIESTWTYGGAMSLQYLAESMTDALLKVANEQ</sequence>
<dbReference type="EMBL" id="JAMZEG020000005">
    <property type="protein sequence ID" value="MDE8604683.1"/>
    <property type="molecule type" value="Genomic_DNA"/>
</dbReference>
<evidence type="ECO:0000256" key="2">
    <source>
        <dbReference type="ARBA" id="ARBA00008814"/>
    </source>
</evidence>
<dbReference type="CDD" id="cd01146">
    <property type="entry name" value="FhuD"/>
    <property type="match status" value="1"/>
</dbReference>
<organism evidence="8 9">
    <name type="scientific">Marinomonas maritima</name>
    <dbReference type="NCBI Taxonomy" id="2940935"/>
    <lineage>
        <taxon>Bacteria</taxon>
        <taxon>Pseudomonadati</taxon>
        <taxon>Pseudomonadota</taxon>
        <taxon>Gammaproteobacteria</taxon>
        <taxon>Oceanospirillales</taxon>
        <taxon>Oceanospirillaceae</taxon>
        <taxon>Marinomonas</taxon>
    </lineage>
</organism>
<evidence type="ECO:0000256" key="5">
    <source>
        <dbReference type="ARBA" id="ARBA00022729"/>
    </source>
</evidence>
<comment type="similarity">
    <text evidence="2">Belongs to the bacterial solute-binding protein 8 family.</text>
</comment>
<feature type="chain" id="PRO_5047098554" evidence="6">
    <location>
        <begin position="29"/>
        <end position="311"/>
    </location>
</feature>
<dbReference type="Pfam" id="PF01497">
    <property type="entry name" value="Peripla_BP_2"/>
    <property type="match status" value="1"/>
</dbReference>
<keyword evidence="9" id="KW-1185">Reference proteome</keyword>
<keyword evidence="3" id="KW-0813">Transport</keyword>
<keyword evidence="4" id="KW-0408">Iron</keyword>
<dbReference type="PANTHER" id="PTHR30532">
    <property type="entry name" value="IRON III DICITRATE-BINDING PERIPLASMIC PROTEIN"/>
    <property type="match status" value="1"/>
</dbReference>
<keyword evidence="5 6" id="KW-0732">Signal</keyword>
<reference evidence="8" key="1">
    <citation type="submission" date="2023-01" db="EMBL/GenBank/DDBJ databases">
        <title>Psychroserpens sp. MSW6 and Marinomonas sp. RSW2, isolated from seawater.</title>
        <authorList>
            <person name="Kristyanto S."/>
            <person name="Jung J."/>
            <person name="Kim J.M."/>
            <person name="Jeon C.O."/>
        </authorList>
    </citation>
    <scope>NUCLEOTIDE SEQUENCE</scope>
    <source>
        <strain evidence="8">RSW2</strain>
    </source>
</reference>
<proteinExistence type="inferred from homology"/>
<feature type="domain" description="Fe/B12 periplasmic-binding" evidence="7">
    <location>
        <begin position="47"/>
        <end position="308"/>
    </location>
</feature>
<evidence type="ECO:0000256" key="4">
    <source>
        <dbReference type="ARBA" id="ARBA00022496"/>
    </source>
</evidence>
<dbReference type="InterPro" id="IPR002491">
    <property type="entry name" value="ABC_transptr_periplasmic_BD"/>
</dbReference>
<evidence type="ECO:0000256" key="1">
    <source>
        <dbReference type="ARBA" id="ARBA00004196"/>
    </source>
</evidence>
<dbReference type="RefSeq" id="WP_255897246.1">
    <property type="nucleotide sequence ID" value="NZ_JAMZEG020000005.1"/>
</dbReference>
<name>A0ABT5WIP0_9GAMM</name>
<accession>A0ABT5WIP0</accession>
<evidence type="ECO:0000256" key="3">
    <source>
        <dbReference type="ARBA" id="ARBA00022448"/>
    </source>
</evidence>